<evidence type="ECO:0000313" key="3">
    <source>
        <dbReference type="Proteomes" id="UP001493487"/>
    </source>
</evidence>
<feature type="transmembrane region" description="Helical" evidence="1">
    <location>
        <begin position="12"/>
        <end position="32"/>
    </location>
</feature>
<sequence>MNDKVVILGRNLVILTIIYYIFTQATSLILLFNEYGEDVIQPQNMLPLLFRIGMPIVFSYLLFTGHNWVRWVLIVLLFLSGIYYLYLIIKSEGSLAWYIYIFSIGNIAVSYLLFTSRHIRNYIQFKDDEYMNASE</sequence>
<feature type="transmembrane region" description="Helical" evidence="1">
    <location>
        <begin position="68"/>
        <end position="89"/>
    </location>
</feature>
<keyword evidence="1" id="KW-1133">Transmembrane helix</keyword>
<feature type="transmembrane region" description="Helical" evidence="1">
    <location>
        <begin position="44"/>
        <end position="63"/>
    </location>
</feature>
<evidence type="ECO:0000256" key="1">
    <source>
        <dbReference type="SAM" id="Phobius"/>
    </source>
</evidence>
<reference evidence="2 3" key="1">
    <citation type="journal article" date="2023" name="Genome Announc.">
        <title>Pan-Genome Analyses of the Genus Cohnella and Proposal of the Novel Species Cohnella silvisoli sp. nov., Isolated from Forest Soil.</title>
        <authorList>
            <person name="Wang C."/>
            <person name="Mao L."/>
            <person name="Bao G."/>
            <person name="Zhu H."/>
        </authorList>
    </citation>
    <scope>NUCLEOTIDE SEQUENCE [LARGE SCALE GENOMIC DNA]</scope>
    <source>
        <strain evidence="2 3">NL03-T5-1</strain>
    </source>
</reference>
<organism evidence="2 3">
    <name type="scientific">Cohnella silvisoli</name>
    <dbReference type="NCBI Taxonomy" id="2873699"/>
    <lineage>
        <taxon>Bacteria</taxon>
        <taxon>Bacillati</taxon>
        <taxon>Bacillota</taxon>
        <taxon>Bacilli</taxon>
        <taxon>Bacillales</taxon>
        <taxon>Paenibacillaceae</taxon>
        <taxon>Cohnella</taxon>
    </lineage>
</organism>
<keyword evidence="1" id="KW-0812">Transmembrane</keyword>
<feature type="transmembrane region" description="Helical" evidence="1">
    <location>
        <begin position="95"/>
        <end position="114"/>
    </location>
</feature>
<dbReference type="Proteomes" id="UP001493487">
    <property type="component" value="Unassembled WGS sequence"/>
</dbReference>
<dbReference type="RefSeq" id="WP_232186444.1">
    <property type="nucleotide sequence ID" value="NZ_JAIOAP010000008.1"/>
</dbReference>
<gene>
    <name evidence="2" type="ORF">QJS35_16880</name>
</gene>
<name>A0ABV1KVR1_9BACL</name>
<protein>
    <recommendedName>
        <fullName evidence="4">DUF2069 domain-containing protein</fullName>
    </recommendedName>
</protein>
<keyword evidence="3" id="KW-1185">Reference proteome</keyword>
<evidence type="ECO:0008006" key="4">
    <source>
        <dbReference type="Google" id="ProtNLM"/>
    </source>
</evidence>
<accession>A0ABV1KVR1</accession>
<comment type="caution">
    <text evidence="2">The sequence shown here is derived from an EMBL/GenBank/DDBJ whole genome shotgun (WGS) entry which is preliminary data.</text>
</comment>
<keyword evidence="1" id="KW-0472">Membrane</keyword>
<proteinExistence type="predicted"/>
<dbReference type="EMBL" id="JASKHM010000009">
    <property type="protein sequence ID" value="MEQ4484075.1"/>
    <property type="molecule type" value="Genomic_DNA"/>
</dbReference>
<evidence type="ECO:0000313" key="2">
    <source>
        <dbReference type="EMBL" id="MEQ4484075.1"/>
    </source>
</evidence>